<evidence type="ECO:0008006" key="3">
    <source>
        <dbReference type="Google" id="ProtNLM"/>
    </source>
</evidence>
<dbReference type="AlphaFoldDB" id="A0A1J8R925"/>
<keyword evidence="2" id="KW-1185">Reference proteome</keyword>
<gene>
    <name evidence="1" type="ORF">AZE42_11071</name>
</gene>
<proteinExistence type="predicted"/>
<dbReference type="OrthoDB" id="3265672at2759"/>
<evidence type="ECO:0000313" key="2">
    <source>
        <dbReference type="Proteomes" id="UP000183567"/>
    </source>
</evidence>
<name>A0A1J8R925_9AGAM</name>
<dbReference type="Proteomes" id="UP000183567">
    <property type="component" value="Unassembled WGS sequence"/>
</dbReference>
<protein>
    <recommendedName>
        <fullName evidence="3">HTH CENPB-type domain-containing protein</fullName>
    </recommendedName>
</protein>
<evidence type="ECO:0000313" key="1">
    <source>
        <dbReference type="EMBL" id="OJA18250.1"/>
    </source>
</evidence>
<sequence length="146" mass="16336">MLLGNMALDAHYSAKRRKPARDGLCLPGKQWIHRFVSHHSDILMAKLRRFDPKRAQDFNRATITEYFDTCVVLNQKYDGIPPEHNWNVDEKGCQMGGGRNGIKIAVVSTVISKYFNSQQSIPPTNAVVLANSGISALAIFKPLVKL</sequence>
<organism evidence="1 2">
    <name type="scientific">Rhizopogon vesiculosus</name>
    <dbReference type="NCBI Taxonomy" id="180088"/>
    <lineage>
        <taxon>Eukaryota</taxon>
        <taxon>Fungi</taxon>
        <taxon>Dikarya</taxon>
        <taxon>Basidiomycota</taxon>
        <taxon>Agaricomycotina</taxon>
        <taxon>Agaricomycetes</taxon>
        <taxon>Agaricomycetidae</taxon>
        <taxon>Boletales</taxon>
        <taxon>Suillineae</taxon>
        <taxon>Rhizopogonaceae</taxon>
        <taxon>Rhizopogon</taxon>
    </lineage>
</organism>
<comment type="caution">
    <text evidence="1">The sequence shown here is derived from an EMBL/GenBank/DDBJ whole genome shotgun (WGS) entry which is preliminary data.</text>
</comment>
<dbReference type="STRING" id="180088.A0A1J8R925"/>
<reference evidence="1 2" key="1">
    <citation type="submission" date="2016-03" db="EMBL/GenBank/DDBJ databases">
        <title>Comparative genomics of the ectomycorrhizal sister species Rhizopogon vinicolor and Rhizopogon vesiculosus (Basidiomycota: Boletales) reveals a divergence of the mating type B locus.</title>
        <authorList>
            <person name="Mujic A.B."/>
            <person name="Kuo A."/>
            <person name="Tritt A."/>
            <person name="Lipzen A."/>
            <person name="Chen C."/>
            <person name="Johnson J."/>
            <person name="Sharma A."/>
            <person name="Barry K."/>
            <person name="Grigoriev I.V."/>
            <person name="Spatafora J.W."/>
        </authorList>
    </citation>
    <scope>NUCLEOTIDE SEQUENCE [LARGE SCALE GENOMIC DNA]</scope>
    <source>
        <strain evidence="1 2">AM-OR11-056</strain>
    </source>
</reference>
<dbReference type="EMBL" id="LVVM01001574">
    <property type="protein sequence ID" value="OJA18250.1"/>
    <property type="molecule type" value="Genomic_DNA"/>
</dbReference>
<accession>A0A1J8R925</accession>